<comment type="caution">
    <text evidence="2">The sequence shown here is derived from an EMBL/GenBank/DDBJ whole genome shotgun (WGS) entry which is preliminary data.</text>
</comment>
<dbReference type="Proteomes" id="UP000775213">
    <property type="component" value="Unassembled WGS sequence"/>
</dbReference>
<accession>A0AAV7FKM8</accession>
<evidence type="ECO:0000313" key="2">
    <source>
        <dbReference type="EMBL" id="KAH0450045.1"/>
    </source>
</evidence>
<reference evidence="2 3" key="1">
    <citation type="journal article" date="2021" name="Hortic Res">
        <title>Chromosome-scale assembly of the Dendrobium chrysotoxum genome enhances the understanding of orchid evolution.</title>
        <authorList>
            <person name="Zhang Y."/>
            <person name="Zhang G.Q."/>
            <person name="Zhang D."/>
            <person name="Liu X.D."/>
            <person name="Xu X.Y."/>
            <person name="Sun W.H."/>
            <person name="Yu X."/>
            <person name="Zhu X."/>
            <person name="Wang Z.W."/>
            <person name="Zhao X."/>
            <person name="Zhong W.Y."/>
            <person name="Chen H."/>
            <person name="Yin W.L."/>
            <person name="Huang T."/>
            <person name="Niu S.C."/>
            <person name="Liu Z.J."/>
        </authorList>
    </citation>
    <scope>NUCLEOTIDE SEQUENCE [LARGE SCALE GENOMIC DNA]</scope>
    <source>
        <strain evidence="2">Lindl</strain>
    </source>
</reference>
<keyword evidence="3" id="KW-1185">Reference proteome</keyword>
<dbReference type="EMBL" id="JAGFBR010000018">
    <property type="protein sequence ID" value="KAH0450045.1"/>
    <property type="molecule type" value="Genomic_DNA"/>
</dbReference>
<dbReference type="AlphaFoldDB" id="A0AAV7FKM8"/>
<dbReference type="PANTHER" id="PTHR34936:SF2">
    <property type="entry name" value="EXPRESSED PROTEIN"/>
    <property type="match status" value="1"/>
</dbReference>
<protein>
    <submittedName>
        <fullName evidence="2">Uncharacterized protein</fullName>
    </submittedName>
</protein>
<keyword evidence="1" id="KW-1133">Transmembrane helix</keyword>
<keyword evidence="1" id="KW-0472">Membrane</keyword>
<keyword evidence="1" id="KW-0812">Transmembrane</keyword>
<evidence type="ECO:0000313" key="3">
    <source>
        <dbReference type="Proteomes" id="UP000775213"/>
    </source>
</evidence>
<feature type="transmembrane region" description="Helical" evidence="1">
    <location>
        <begin position="40"/>
        <end position="60"/>
    </location>
</feature>
<evidence type="ECO:0000256" key="1">
    <source>
        <dbReference type="SAM" id="Phobius"/>
    </source>
</evidence>
<sequence>MITRSKLVEELRKYQIGSQSKWAALLIFSPKPQIKNRKDIVVALIFALFFCFIIISSYMLLYFKCFRLAAVVICVVILLPTYLRFARQRKLARKRDGRYSLPLSMNIISHCEYCSLQIKNSVVLDCSDIHRFSEKSLFNTWDGILFCGLVKLDAGIVLNYRNIFYNAVPFIEFILGVYIGLDSCTGGVSF</sequence>
<dbReference type="PANTHER" id="PTHR34936">
    <property type="entry name" value="EXPRESSED PROTEIN"/>
    <property type="match status" value="1"/>
</dbReference>
<organism evidence="2 3">
    <name type="scientific">Dendrobium chrysotoxum</name>
    <name type="common">Orchid</name>
    <dbReference type="NCBI Taxonomy" id="161865"/>
    <lineage>
        <taxon>Eukaryota</taxon>
        <taxon>Viridiplantae</taxon>
        <taxon>Streptophyta</taxon>
        <taxon>Embryophyta</taxon>
        <taxon>Tracheophyta</taxon>
        <taxon>Spermatophyta</taxon>
        <taxon>Magnoliopsida</taxon>
        <taxon>Liliopsida</taxon>
        <taxon>Asparagales</taxon>
        <taxon>Orchidaceae</taxon>
        <taxon>Epidendroideae</taxon>
        <taxon>Malaxideae</taxon>
        <taxon>Dendrobiinae</taxon>
        <taxon>Dendrobium</taxon>
    </lineage>
</organism>
<proteinExistence type="predicted"/>
<gene>
    <name evidence="2" type="ORF">IEQ34_020737</name>
</gene>
<feature type="transmembrane region" description="Helical" evidence="1">
    <location>
        <begin position="66"/>
        <end position="85"/>
    </location>
</feature>
<name>A0AAV7FKM8_DENCH</name>